<dbReference type="InterPro" id="IPR029058">
    <property type="entry name" value="AB_hydrolase_fold"/>
</dbReference>
<name>A0ABU3BMC9_9BACT</name>
<reference evidence="1 2" key="1">
    <citation type="submission" date="2023-09" db="EMBL/GenBank/DDBJ databases">
        <authorList>
            <person name="Rey-Velasco X."/>
        </authorList>
    </citation>
    <scope>NUCLEOTIDE SEQUENCE [LARGE SCALE GENOMIC DNA]</scope>
    <source>
        <strain evidence="1 2">F394</strain>
    </source>
</reference>
<dbReference type="Proteomes" id="UP001267426">
    <property type="component" value="Unassembled WGS sequence"/>
</dbReference>
<comment type="caution">
    <text evidence="1">The sequence shown here is derived from an EMBL/GenBank/DDBJ whole genome shotgun (WGS) entry which is preliminary data.</text>
</comment>
<organism evidence="1 2">
    <name type="scientific">Rubrivirga litoralis</name>
    <dbReference type="NCBI Taxonomy" id="3075598"/>
    <lineage>
        <taxon>Bacteria</taxon>
        <taxon>Pseudomonadati</taxon>
        <taxon>Rhodothermota</taxon>
        <taxon>Rhodothermia</taxon>
        <taxon>Rhodothermales</taxon>
        <taxon>Rubricoccaceae</taxon>
        <taxon>Rubrivirga</taxon>
    </lineage>
</organism>
<sequence>MLARSTPPPTPLQVLDARPATVGGLAATRYRLYREHALTGDADVDRAFSTFDALVVAPPGRDDAPAVTVLNGITKGMDRSAPAAVALVRAGLGAVLFDTPLGGARQLVSSGHAGADLAELGRRGIALDLPFTERLFDGVAADVPAVLGLADREHGLGRGGRQALFGVSFGCLLSATAFARDGVGARFFGAIGHPDLPAMARGLLDGFARFSGLPAAVVAGGLRLGPVAEAAARRMGGEPAVGALRLARLLQTLGRGGKAAAAVDPLAWAGRVTADRPAFFLAGEADPVAPPADVRASAAAFARAEVEVLPALGHGWYPGARPAGALSFERACGAWLVRHLADWAE</sequence>
<keyword evidence="2" id="KW-1185">Reference proteome</keyword>
<protein>
    <recommendedName>
        <fullName evidence="3">Alpha/beta hydrolase family protein</fullName>
    </recommendedName>
</protein>
<dbReference type="SUPFAM" id="SSF53474">
    <property type="entry name" value="alpha/beta-Hydrolases"/>
    <property type="match status" value="1"/>
</dbReference>
<gene>
    <name evidence="1" type="ORF">RM540_01360</name>
</gene>
<evidence type="ECO:0000313" key="1">
    <source>
        <dbReference type="EMBL" id="MDT0630381.1"/>
    </source>
</evidence>
<proteinExistence type="predicted"/>
<accession>A0ABU3BMC9</accession>
<dbReference type="Gene3D" id="3.40.50.1820">
    <property type="entry name" value="alpha/beta hydrolase"/>
    <property type="match status" value="1"/>
</dbReference>
<dbReference type="RefSeq" id="WP_311661441.1">
    <property type="nucleotide sequence ID" value="NZ_JAVRHT010000001.1"/>
</dbReference>
<evidence type="ECO:0000313" key="2">
    <source>
        <dbReference type="Proteomes" id="UP001267426"/>
    </source>
</evidence>
<evidence type="ECO:0008006" key="3">
    <source>
        <dbReference type="Google" id="ProtNLM"/>
    </source>
</evidence>
<dbReference type="EMBL" id="JAVRHT010000001">
    <property type="protein sequence ID" value="MDT0630381.1"/>
    <property type="molecule type" value="Genomic_DNA"/>
</dbReference>